<sequence>MSIYCNVYTTTGTTTPHPPSHAAHTPSRFFAGSPHDHAAYAQQGPSLVPSAPPSQSGYLYAASSFLALPSHPVPPPTFRMGSQHKNQLSAAVWSPTATESSPTMAIAIPHSDRLAPTSTSSASRNNRDGYGSDQGGGRTPPSGGSHPPKESKKKMHQCMMCHKSFDR</sequence>
<name>A0A5K1K6Z1_9APHY</name>
<organism evidence="2">
    <name type="scientific">Ganoderma boninense</name>
    <dbReference type="NCBI Taxonomy" id="34458"/>
    <lineage>
        <taxon>Eukaryota</taxon>
        <taxon>Fungi</taxon>
        <taxon>Dikarya</taxon>
        <taxon>Basidiomycota</taxon>
        <taxon>Agaricomycotina</taxon>
        <taxon>Agaricomycetes</taxon>
        <taxon>Polyporales</taxon>
        <taxon>Polyporaceae</taxon>
        <taxon>Ganoderma</taxon>
    </lineage>
</organism>
<dbReference type="EMBL" id="LR729698">
    <property type="protein sequence ID" value="VWP01828.1"/>
    <property type="molecule type" value="Genomic_DNA"/>
</dbReference>
<dbReference type="AlphaFoldDB" id="A0A5K1K6Z1"/>
<evidence type="ECO:0000313" key="2">
    <source>
        <dbReference type="EMBL" id="VWP01828.1"/>
    </source>
</evidence>
<feature type="compositionally biased region" description="Low complexity" evidence="1">
    <location>
        <begin position="157"/>
        <end position="167"/>
    </location>
</feature>
<evidence type="ECO:0000256" key="1">
    <source>
        <dbReference type="SAM" id="MobiDB-lite"/>
    </source>
</evidence>
<feature type="compositionally biased region" description="Polar residues" evidence="1">
    <location>
        <begin position="83"/>
        <end position="96"/>
    </location>
</feature>
<gene>
    <name evidence="2" type="primary">G4MZY1</name>
</gene>
<feature type="region of interest" description="Disordered" evidence="1">
    <location>
        <begin position="76"/>
        <end position="96"/>
    </location>
</feature>
<protein>
    <submittedName>
        <fullName evidence="2">Peroxisomal hydratase-dehydrogenase-epimerase</fullName>
    </submittedName>
</protein>
<reference evidence="2" key="1">
    <citation type="submission" date="2019-10" db="EMBL/GenBank/DDBJ databases">
        <authorList>
            <person name="Nor Muhammad N."/>
        </authorList>
    </citation>
    <scope>NUCLEOTIDE SEQUENCE</scope>
</reference>
<feature type="region of interest" description="Disordered" evidence="1">
    <location>
        <begin position="109"/>
        <end position="167"/>
    </location>
</feature>
<proteinExistence type="predicted"/>
<accession>A0A5K1K6Z1</accession>